<dbReference type="EMBL" id="RKHG01000001">
    <property type="protein sequence ID" value="ROR53584.1"/>
    <property type="molecule type" value="Genomic_DNA"/>
</dbReference>
<evidence type="ECO:0000313" key="2">
    <source>
        <dbReference type="Proteomes" id="UP000275749"/>
    </source>
</evidence>
<gene>
    <name evidence="1" type="ORF">EDD41_0743</name>
</gene>
<organism evidence="1 2">
    <name type="scientific">Luteococcus japonicus</name>
    <dbReference type="NCBI Taxonomy" id="33984"/>
    <lineage>
        <taxon>Bacteria</taxon>
        <taxon>Bacillati</taxon>
        <taxon>Actinomycetota</taxon>
        <taxon>Actinomycetes</taxon>
        <taxon>Propionibacteriales</taxon>
        <taxon>Propionibacteriaceae</taxon>
        <taxon>Luteococcus</taxon>
    </lineage>
</organism>
<reference evidence="1 2" key="1">
    <citation type="submission" date="2018-11" db="EMBL/GenBank/DDBJ databases">
        <title>Sequencing the genomes of 1000 actinobacteria strains.</title>
        <authorList>
            <person name="Klenk H.-P."/>
        </authorList>
    </citation>
    <scope>NUCLEOTIDE SEQUENCE [LARGE SCALE GENOMIC DNA]</scope>
    <source>
        <strain evidence="1 2">DSM 10546</strain>
    </source>
</reference>
<comment type="caution">
    <text evidence="1">The sequence shown here is derived from an EMBL/GenBank/DDBJ whole genome shotgun (WGS) entry which is preliminary data.</text>
</comment>
<sequence length="438" mass="49287">MTGREWALHVIHATTISGDWLNNYVETGRREWLEKAMGVIRGLCKRATRRPTPHGTALFPKYEFPYRLGGGLTGTMPNPWYTSFANSRVLNQATRIYYLTKAPEFKTFADQLLAAYSVGQDKNDPSLPWFMAVDSDGYLWPEEYPLQDGGITKVINGTPSGWWGVQAYGELIGENDLIRKVNAGVCATMMHCADVVRQPGMISRYFAEGNYASRLYHLVNLATFSSMWQVSGHLPFAHVMDGLMCDWNVNQGFTWNEFSRGRPHALFLPSRTILYVRQTRSDGTPLAAKRWSTPRELLLTTKTRWRYGPGQPVWSQMANGPLTGWWVAEQPGRARQAASVRGMTLRGEALDRERPDFLPFTHRPIPLTFKANTNITAYTYDPAGRVTSRVTRRWTRNSMARADALSTINGAPHARLLEGAFAGKWTPLTSATVCITGL</sequence>
<evidence type="ECO:0000313" key="1">
    <source>
        <dbReference type="EMBL" id="ROR53584.1"/>
    </source>
</evidence>
<protein>
    <submittedName>
        <fullName evidence="1">YD repeat-containing protein</fullName>
    </submittedName>
</protein>
<accession>A0A3N1ZRS0</accession>
<name>A0A3N1ZRS0_9ACTN</name>
<dbReference type="Proteomes" id="UP000275749">
    <property type="component" value="Unassembled WGS sequence"/>
</dbReference>
<dbReference type="AlphaFoldDB" id="A0A3N1ZRS0"/>
<proteinExistence type="predicted"/>